<evidence type="ECO:0000259" key="1">
    <source>
        <dbReference type="Pfam" id="PF13401"/>
    </source>
</evidence>
<dbReference type="RefSeq" id="WP_146434027.1">
    <property type="nucleotide sequence ID" value="NZ_SJPF01000004.1"/>
</dbReference>
<proteinExistence type="predicted"/>
<name>A0A5C5UZZ6_9BACT</name>
<dbReference type="InterPro" id="IPR049945">
    <property type="entry name" value="AAA_22"/>
</dbReference>
<dbReference type="GO" id="GO:0016887">
    <property type="term" value="F:ATP hydrolysis activity"/>
    <property type="evidence" value="ECO:0007669"/>
    <property type="project" value="InterPro"/>
</dbReference>
<reference evidence="2 3" key="1">
    <citation type="submission" date="2019-02" db="EMBL/GenBank/DDBJ databases">
        <title>Deep-cultivation of Planctomycetes and their phenomic and genomic characterization uncovers novel biology.</title>
        <authorList>
            <person name="Wiegand S."/>
            <person name="Jogler M."/>
            <person name="Boedeker C."/>
            <person name="Pinto D."/>
            <person name="Vollmers J."/>
            <person name="Rivas-Marin E."/>
            <person name="Kohn T."/>
            <person name="Peeters S.H."/>
            <person name="Heuer A."/>
            <person name="Rast P."/>
            <person name="Oberbeckmann S."/>
            <person name="Bunk B."/>
            <person name="Jeske O."/>
            <person name="Meyerdierks A."/>
            <person name="Storesund J.E."/>
            <person name="Kallscheuer N."/>
            <person name="Luecker S."/>
            <person name="Lage O.M."/>
            <person name="Pohl T."/>
            <person name="Merkel B.J."/>
            <person name="Hornburger P."/>
            <person name="Mueller R.-W."/>
            <person name="Bruemmer F."/>
            <person name="Labrenz M."/>
            <person name="Spormann A.M."/>
            <person name="Op Den Camp H."/>
            <person name="Overmann J."/>
            <person name="Amann R."/>
            <person name="Jetten M.S.M."/>
            <person name="Mascher T."/>
            <person name="Medema M.H."/>
            <person name="Devos D.P."/>
            <person name="Kaster A.-K."/>
            <person name="Ovreas L."/>
            <person name="Rohde M."/>
            <person name="Galperin M.Y."/>
            <person name="Jogler C."/>
        </authorList>
    </citation>
    <scope>NUCLEOTIDE SEQUENCE [LARGE SCALE GENOMIC DNA]</scope>
    <source>
        <strain evidence="2 3">Enr8</strain>
    </source>
</reference>
<evidence type="ECO:0000313" key="3">
    <source>
        <dbReference type="Proteomes" id="UP000318878"/>
    </source>
</evidence>
<gene>
    <name evidence="2" type="ORF">Enr8_36220</name>
</gene>
<dbReference type="Pfam" id="PF13401">
    <property type="entry name" value="AAA_22"/>
    <property type="match status" value="1"/>
</dbReference>
<dbReference type="Proteomes" id="UP000318878">
    <property type="component" value="Unassembled WGS sequence"/>
</dbReference>
<sequence length="272" mass="29768">MYEDYWNLSTRPFENTAIPAFYYPAESAQGTLLKLRYAVENRRGAALLTGGEGLGKSLMASLLLQQLPEQFTPKVHVVFPYMPADQLLAYIVRELVGVEQSATTSIADSVQAIRRGLSENTKAGNHAVLVIDEAHLVADFNALETLRLLTNLETDGLLDLTLLLVGQTEILPALKRTPAFETRLAVKCMVKPLSADETASYVLHRLTTAGARREIIEAAALARLHEITGGAPRRINRLCDLALLIAFAEEQTVISAEQIEAVNEELVAVSTD</sequence>
<evidence type="ECO:0000313" key="2">
    <source>
        <dbReference type="EMBL" id="TWT31698.1"/>
    </source>
</evidence>
<comment type="caution">
    <text evidence="2">The sequence shown here is derived from an EMBL/GenBank/DDBJ whole genome shotgun (WGS) entry which is preliminary data.</text>
</comment>
<protein>
    <recommendedName>
        <fullName evidence="1">ORC1/DEAH AAA+ ATPase domain-containing protein</fullName>
    </recommendedName>
</protein>
<accession>A0A5C5UZZ6</accession>
<dbReference type="SUPFAM" id="SSF52540">
    <property type="entry name" value="P-loop containing nucleoside triphosphate hydrolases"/>
    <property type="match status" value="1"/>
</dbReference>
<feature type="domain" description="ORC1/DEAH AAA+ ATPase" evidence="1">
    <location>
        <begin position="42"/>
        <end position="172"/>
    </location>
</feature>
<dbReference type="AlphaFoldDB" id="A0A5C5UZZ6"/>
<organism evidence="2 3">
    <name type="scientific">Blastopirellula retiformator</name>
    <dbReference type="NCBI Taxonomy" id="2527970"/>
    <lineage>
        <taxon>Bacteria</taxon>
        <taxon>Pseudomonadati</taxon>
        <taxon>Planctomycetota</taxon>
        <taxon>Planctomycetia</taxon>
        <taxon>Pirellulales</taxon>
        <taxon>Pirellulaceae</taxon>
        <taxon>Blastopirellula</taxon>
    </lineage>
</organism>
<dbReference type="OrthoDB" id="9783370at2"/>
<dbReference type="Gene3D" id="3.40.50.300">
    <property type="entry name" value="P-loop containing nucleotide triphosphate hydrolases"/>
    <property type="match status" value="1"/>
</dbReference>
<dbReference type="InterPro" id="IPR027417">
    <property type="entry name" value="P-loop_NTPase"/>
</dbReference>
<dbReference type="InterPro" id="IPR052026">
    <property type="entry name" value="ExeA_AAA_ATPase_DNA-bind"/>
</dbReference>
<dbReference type="PANTHER" id="PTHR35894:SF1">
    <property type="entry name" value="PHOSPHORIBULOKINASE _ URIDINE KINASE FAMILY"/>
    <property type="match status" value="1"/>
</dbReference>
<dbReference type="EMBL" id="SJPF01000004">
    <property type="protein sequence ID" value="TWT31698.1"/>
    <property type="molecule type" value="Genomic_DNA"/>
</dbReference>
<dbReference type="PANTHER" id="PTHR35894">
    <property type="entry name" value="GENERAL SECRETION PATHWAY PROTEIN A-RELATED"/>
    <property type="match status" value="1"/>
</dbReference>
<keyword evidence="3" id="KW-1185">Reference proteome</keyword>